<feature type="domain" description="Nitroreductase" evidence="7">
    <location>
        <begin position="18"/>
        <end position="204"/>
    </location>
</feature>
<keyword evidence="9" id="KW-1185">Reference proteome</keyword>
<dbReference type="CDD" id="cd02149">
    <property type="entry name" value="NfsB-like"/>
    <property type="match status" value="1"/>
</dbReference>
<gene>
    <name evidence="8" type="ORF">WQ57_23155</name>
</gene>
<keyword evidence="3" id="KW-0285">Flavoprotein</keyword>
<dbReference type="EMBL" id="LAYY01000097">
    <property type="protein sequence ID" value="KKK34449.1"/>
    <property type="molecule type" value="Genomic_DNA"/>
</dbReference>
<evidence type="ECO:0000313" key="8">
    <source>
        <dbReference type="EMBL" id="KKK34449.1"/>
    </source>
</evidence>
<comment type="cofactor">
    <cofactor evidence="1">
        <name>FMN</name>
        <dbReference type="ChEBI" id="CHEBI:58210"/>
    </cofactor>
</comment>
<evidence type="ECO:0000256" key="4">
    <source>
        <dbReference type="ARBA" id="ARBA00022643"/>
    </source>
</evidence>
<sequence>MTQKVVKRQEILEAFNFRRAIKAFDPTKKITDEDFNVILEAARLSPSSVGMEPWKFLVVQNQEFREKLKEISPGAQGHLPTASHFVIILSRTIKDTRYDSEYVKNQVLNVLGVPDEISDQMIESIGNFQVNQQNVLESEQKALDWAKRQTYLPFANMMTVAALLGIDSCPIEGFYIDKVEKLLAEENLLEDGHLAVSAMVAFGYRAANEPKFPRGRKDMKEIVQWIN</sequence>
<keyword evidence="5" id="KW-0521">NADP</keyword>
<evidence type="ECO:0000313" key="9">
    <source>
        <dbReference type="Proteomes" id="UP000034166"/>
    </source>
</evidence>
<dbReference type="Pfam" id="PF00881">
    <property type="entry name" value="Nitroreductase"/>
    <property type="match status" value="1"/>
</dbReference>
<dbReference type="PANTHER" id="PTHR43673">
    <property type="entry name" value="NAD(P)H NITROREDUCTASE YDGI-RELATED"/>
    <property type="match status" value="1"/>
</dbReference>
<dbReference type="RefSeq" id="WP_046526008.1">
    <property type="nucleotide sequence ID" value="NZ_LAYY01000097.1"/>
</dbReference>
<organism evidence="8 9">
    <name type="scientific">Mesobacillus campisalis</name>
    <dbReference type="NCBI Taxonomy" id="1408103"/>
    <lineage>
        <taxon>Bacteria</taxon>
        <taxon>Bacillati</taxon>
        <taxon>Bacillota</taxon>
        <taxon>Bacilli</taxon>
        <taxon>Bacillales</taxon>
        <taxon>Bacillaceae</taxon>
        <taxon>Mesobacillus</taxon>
    </lineage>
</organism>
<accession>A0A0M2SIC9</accession>
<protein>
    <recommendedName>
        <fullName evidence="7">Nitroreductase domain-containing protein</fullName>
    </recommendedName>
</protein>
<dbReference type="PATRIC" id="fig|1408103.3.peg.4995"/>
<dbReference type="InterPro" id="IPR029479">
    <property type="entry name" value="Nitroreductase"/>
</dbReference>
<dbReference type="Gene3D" id="3.40.109.10">
    <property type="entry name" value="NADH Oxidase"/>
    <property type="match status" value="1"/>
</dbReference>
<evidence type="ECO:0000256" key="1">
    <source>
        <dbReference type="ARBA" id="ARBA00001917"/>
    </source>
</evidence>
<keyword evidence="4" id="KW-0288">FMN</keyword>
<dbReference type="OrthoDB" id="9809288at2"/>
<evidence type="ECO:0000256" key="3">
    <source>
        <dbReference type="ARBA" id="ARBA00022630"/>
    </source>
</evidence>
<keyword evidence="6" id="KW-0560">Oxidoreductase</keyword>
<comment type="similarity">
    <text evidence="2">Belongs to the nitroreductase family.</text>
</comment>
<name>A0A0M2SIC9_9BACI</name>
<dbReference type="AlphaFoldDB" id="A0A0M2SIC9"/>
<dbReference type="SUPFAM" id="SSF55469">
    <property type="entry name" value="FMN-dependent nitroreductase-like"/>
    <property type="match status" value="1"/>
</dbReference>
<evidence type="ECO:0000256" key="2">
    <source>
        <dbReference type="ARBA" id="ARBA00007118"/>
    </source>
</evidence>
<reference evidence="8 9" key="1">
    <citation type="submission" date="2015-04" db="EMBL/GenBank/DDBJ databases">
        <title>Taxonomic description and genome sequence of Bacillus campisalis sp. nov., a novel member of the genus Bacillus isolated from solar saltern.</title>
        <authorList>
            <person name="Mathan Kumar R."/>
            <person name="Kaur G."/>
            <person name="Kumar A."/>
            <person name="Singh N.K."/>
            <person name="Kaur N."/>
            <person name="Kumar N."/>
            <person name="Mayilraj S."/>
        </authorList>
    </citation>
    <scope>NUCLEOTIDE SEQUENCE [LARGE SCALE GENOMIC DNA]</scope>
    <source>
        <strain evidence="8 9">SA2-6</strain>
    </source>
</reference>
<proteinExistence type="inferred from homology"/>
<dbReference type="PANTHER" id="PTHR43673:SF2">
    <property type="entry name" value="NITROREDUCTASE"/>
    <property type="match status" value="1"/>
</dbReference>
<evidence type="ECO:0000256" key="5">
    <source>
        <dbReference type="ARBA" id="ARBA00022857"/>
    </source>
</evidence>
<dbReference type="InterPro" id="IPR000415">
    <property type="entry name" value="Nitroreductase-like"/>
</dbReference>
<evidence type="ECO:0000256" key="6">
    <source>
        <dbReference type="ARBA" id="ARBA00023002"/>
    </source>
</evidence>
<evidence type="ECO:0000259" key="7">
    <source>
        <dbReference type="Pfam" id="PF00881"/>
    </source>
</evidence>
<dbReference type="InterPro" id="IPR033878">
    <property type="entry name" value="NfsB-like"/>
</dbReference>
<dbReference type="Proteomes" id="UP000034166">
    <property type="component" value="Unassembled WGS sequence"/>
</dbReference>
<comment type="caution">
    <text evidence="8">The sequence shown here is derived from an EMBL/GenBank/DDBJ whole genome shotgun (WGS) entry which is preliminary data.</text>
</comment>
<dbReference type="GO" id="GO:0016491">
    <property type="term" value="F:oxidoreductase activity"/>
    <property type="evidence" value="ECO:0007669"/>
    <property type="project" value="UniProtKB-KW"/>
</dbReference>